<evidence type="ECO:0000256" key="1">
    <source>
        <dbReference type="SAM" id="MobiDB-lite"/>
    </source>
</evidence>
<comment type="caution">
    <text evidence="2">The sequence shown here is derived from an EMBL/GenBank/DDBJ whole genome shotgun (WGS) entry which is preliminary data.</text>
</comment>
<protein>
    <submittedName>
        <fullName evidence="2">Uncharacterized protein</fullName>
    </submittedName>
</protein>
<reference evidence="2" key="1">
    <citation type="journal article" date="2020" name="Stud. Mycol.">
        <title>101 Dothideomycetes genomes: a test case for predicting lifestyles and emergence of pathogens.</title>
        <authorList>
            <person name="Haridas S."/>
            <person name="Albert R."/>
            <person name="Binder M."/>
            <person name="Bloem J."/>
            <person name="Labutti K."/>
            <person name="Salamov A."/>
            <person name="Andreopoulos B."/>
            <person name="Baker S."/>
            <person name="Barry K."/>
            <person name="Bills G."/>
            <person name="Bluhm B."/>
            <person name="Cannon C."/>
            <person name="Castanera R."/>
            <person name="Culley D."/>
            <person name="Daum C."/>
            <person name="Ezra D."/>
            <person name="Gonzalez J."/>
            <person name="Henrissat B."/>
            <person name="Kuo A."/>
            <person name="Liang C."/>
            <person name="Lipzen A."/>
            <person name="Lutzoni F."/>
            <person name="Magnuson J."/>
            <person name="Mondo S."/>
            <person name="Nolan M."/>
            <person name="Ohm R."/>
            <person name="Pangilinan J."/>
            <person name="Park H.-J."/>
            <person name="Ramirez L."/>
            <person name="Alfaro M."/>
            <person name="Sun H."/>
            <person name="Tritt A."/>
            <person name="Yoshinaga Y."/>
            <person name="Zwiers L.-H."/>
            <person name="Turgeon B."/>
            <person name="Goodwin S."/>
            <person name="Spatafora J."/>
            <person name="Crous P."/>
            <person name="Grigoriev I."/>
        </authorList>
    </citation>
    <scope>NUCLEOTIDE SEQUENCE</scope>
    <source>
        <strain evidence="2">CBS 121410</strain>
    </source>
</reference>
<feature type="compositionally biased region" description="Polar residues" evidence="1">
    <location>
        <begin position="341"/>
        <end position="352"/>
    </location>
</feature>
<accession>A0A9P4LZ42</accession>
<feature type="compositionally biased region" description="Low complexity" evidence="1">
    <location>
        <begin position="210"/>
        <end position="224"/>
    </location>
</feature>
<keyword evidence="3" id="KW-1185">Reference proteome</keyword>
<dbReference type="AlphaFoldDB" id="A0A9P4LZ42"/>
<feature type="compositionally biased region" description="Basic and acidic residues" evidence="1">
    <location>
        <begin position="254"/>
        <end position="267"/>
    </location>
</feature>
<feature type="region of interest" description="Disordered" evidence="1">
    <location>
        <begin position="405"/>
        <end position="427"/>
    </location>
</feature>
<sequence length="462" mass="50703">MLRRMASRLHWRANKQRAIEQKAVEEPVEDDWVEVEENIAEDTNCSPMEYIVPGPVEEAYQTARAEGTEAAQLAWQVAQDAYEVYLREHVNEAVEQLHDAARAAAMAAAARATRTLVTAIGTADAMEGRSLSDVLTEAFTRTRIGNDVYLAIDRYRYRRQQQIQALRDRVAVSFFRYKTRDDLIAERGGNANGPGSSSVVCSNNRDRNLLESSPPSSLPSALLPERQHQGRISNLELGPGQNGRLDDDGNIGNLDHKSDDIPDLDLENKTTDISESAVTSGIGRLSIDAVAVASSFHAGRSDATEAFPSPVNTFPQESTYDPENSASGSETSHSPRRLQDNAVQRSSSSIPSSAHWEEWSRLMAFASPSLDPQDDDLELEEEDLDEIYGMYAPNRDIGSPVGSGDLEAETSNGDFTGRQVGANKDAEMPTAQVKQVSGFSYMDVVDELKAKFASKDTDNDNV</sequence>
<gene>
    <name evidence="2" type="ORF">K490DRAFT_57512</name>
</gene>
<proteinExistence type="predicted"/>
<organism evidence="2 3">
    <name type="scientific">Saccharata proteae CBS 121410</name>
    <dbReference type="NCBI Taxonomy" id="1314787"/>
    <lineage>
        <taxon>Eukaryota</taxon>
        <taxon>Fungi</taxon>
        <taxon>Dikarya</taxon>
        <taxon>Ascomycota</taxon>
        <taxon>Pezizomycotina</taxon>
        <taxon>Dothideomycetes</taxon>
        <taxon>Dothideomycetes incertae sedis</taxon>
        <taxon>Botryosphaeriales</taxon>
        <taxon>Saccharataceae</taxon>
        <taxon>Saccharata</taxon>
    </lineage>
</organism>
<evidence type="ECO:0000313" key="3">
    <source>
        <dbReference type="Proteomes" id="UP000799776"/>
    </source>
</evidence>
<feature type="region of interest" description="Disordered" evidence="1">
    <location>
        <begin position="185"/>
        <end position="267"/>
    </location>
</feature>
<dbReference type="EMBL" id="ML978723">
    <property type="protein sequence ID" value="KAF2086593.1"/>
    <property type="molecule type" value="Genomic_DNA"/>
</dbReference>
<name>A0A9P4LZ42_9PEZI</name>
<dbReference type="Proteomes" id="UP000799776">
    <property type="component" value="Unassembled WGS sequence"/>
</dbReference>
<feature type="region of interest" description="Disordered" evidence="1">
    <location>
        <begin position="300"/>
        <end position="353"/>
    </location>
</feature>
<feature type="compositionally biased region" description="Polar residues" evidence="1">
    <location>
        <begin position="193"/>
        <end position="203"/>
    </location>
</feature>
<feature type="compositionally biased region" description="Polar residues" evidence="1">
    <location>
        <begin position="310"/>
        <end position="332"/>
    </location>
</feature>
<evidence type="ECO:0000313" key="2">
    <source>
        <dbReference type="EMBL" id="KAF2086593.1"/>
    </source>
</evidence>